<proteinExistence type="inferred from homology"/>
<dbReference type="PANTHER" id="PTHR27002:SF616">
    <property type="entry name" value="RECEPTOR-LIKE SERINE_THREONINE-PROTEIN KINASE"/>
    <property type="match status" value="1"/>
</dbReference>
<accession>A0A803QCN2</accession>
<evidence type="ECO:0000256" key="2">
    <source>
        <dbReference type="ARBA" id="ARBA00022527"/>
    </source>
</evidence>
<dbReference type="GO" id="GO:0005886">
    <property type="term" value="C:plasma membrane"/>
    <property type="evidence" value="ECO:0007669"/>
    <property type="project" value="TreeGrafter"/>
</dbReference>
<dbReference type="InterPro" id="IPR017441">
    <property type="entry name" value="Protein_kinase_ATP_BS"/>
</dbReference>
<dbReference type="InterPro" id="IPR001245">
    <property type="entry name" value="Ser-Thr/Tyr_kinase_cat_dom"/>
</dbReference>
<evidence type="ECO:0000256" key="9">
    <source>
        <dbReference type="ARBA" id="ARBA00023180"/>
    </source>
</evidence>
<dbReference type="Gene3D" id="3.30.200.20">
    <property type="entry name" value="Phosphorylase Kinase, domain 1"/>
    <property type="match status" value="1"/>
</dbReference>
<comment type="catalytic activity">
    <reaction evidence="11">
        <text>L-seryl-[protein] + ATP = O-phospho-L-seryl-[protein] + ADP + H(+)</text>
        <dbReference type="Rhea" id="RHEA:17989"/>
        <dbReference type="Rhea" id="RHEA-COMP:9863"/>
        <dbReference type="Rhea" id="RHEA-COMP:11604"/>
        <dbReference type="ChEBI" id="CHEBI:15378"/>
        <dbReference type="ChEBI" id="CHEBI:29999"/>
        <dbReference type="ChEBI" id="CHEBI:30616"/>
        <dbReference type="ChEBI" id="CHEBI:83421"/>
        <dbReference type="ChEBI" id="CHEBI:456216"/>
        <dbReference type="EC" id="2.7.11.1"/>
    </reaction>
</comment>
<dbReference type="PANTHER" id="PTHR27002">
    <property type="entry name" value="RECEPTOR-LIKE SERINE/THREONINE-PROTEIN KINASE SD1-8"/>
    <property type="match status" value="1"/>
</dbReference>
<dbReference type="FunFam" id="3.30.200.20:FF:000195">
    <property type="entry name" value="G-type lectin S-receptor-like serine/threonine-protein kinase"/>
    <property type="match status" value="1"/>
</dbReference>
<keyword evidence="4" id="KW-0732">Signal</keyword>
<dbReference type="Gene3D" id="1.10.510.10">
    <property type="entry name" value="Transferase(Phosphotransferase) domain 1"/>
    <property type="match status" value="1"/>
</dbReference>
<dbReference type="InterPro" id="IPR000719">
    <property type="entry name" value="Prot_kinase_dom"/>
</dbReference>
<comment type="catalytic activity">
    <reaction evidence="10">
        <text>L-threonyl-[protein] + ATP = O-phospho-L-threonyl-[protein] + ADP + H(+)</text>
        <dbReference type="Rhea" id="RHEA:46608"/>
        <dbReference type="Rhea" id="RHEA-COMP:11060"/>
        <dbReference type="Rhea" id="RHEA-COMP:11605"/>
        <dbReference type="ChEBI" id="CHEBI:15378"/>
        <dbReference type="ChEBI" id="CHEBI:30013"/>
        <dbReference type="ChEBI" id="CHEBI:30616"/>
        <dbReference type="ChEBI" id="CHEBI:61977"/>
        <dbReference type="ChEBI" id="CHEBI:456216"/>
        <dbReference type="EC" id="2.7.11.1"/>
    </reaction>
</comment>
<evidence type="ECO:0000256" key="5">
    <source>
        <dbReference type="ARBA" id="ARBA00022741"/>
    </source>
</evidence>
<dbReference type="Pfam" id="PF07714">
    <property type="entry name" value="PK_Tyr_Ser-Thr"/>
    <property type="match status" value="1"/>
</dbReference>
<keyword evidence="7 12" id="KW-0067">ATP-binding</keyword>
<dbReference type="OMA" id="QHDANDR"/>
<dbReference type="PROSITE" id="PS00107">
    <property type="entry name" value="PROTEIN_KINASE_ATP"/>
    <property type="match status" value="1"/>
</dbReference>
<dbReference type="GO" id="GO:0004674">
    <property type="term" value="F:protein serine/threonine kinase activity"/>
    <property type="evidence" value="ECO:0007669"/>
    <property type="project" value="UniProtKB-KW"/>
</dbReference>
<dbReference type="CDD" id="cd14066">
    <property type="entry name" value="STKc_IRAK"/>
    <property type="match status" value="1"/>
</dbReference>
<evidence type="ECO:0000313" key="15">
    <source>
        <dbReference type="EnsemblPlants" id="cds.evm.model.08.877"/>
    </source>
</evidence>
<comment type="similarity">
    <text evidence="13">Belongs to the protein kinase superfamily.</text>
</comment>
<keyword evidence="2 13" id="KW-0723">Serine/threonine-protein kinase</keyword>
<evidence type="ECO:0000256" key="3">
    <source>
        <dbReference type="ARBA" id="ARBA00022679"/>
    </source>
</evidence>
<evidence type="ECO:0000256" key="11">
    <source>
        <dbReference type="ARBA" id="ARBA00048679"/>
    </source>
</evidence>
<dbReference type="Gramene" id="evm.model.08.877">
    <property type="protein sequence ID" value="cds.evm.model.08.877"/>
    <property type="gene ID" value="evm.TU.08.877"/>
</dbReference>
<organism evidence="15 16">
    <name type="scientific">Cannabis sativa</name>
    <name type="common">Hemp</name>
    <name type="synonym">Marijuana</name>
    <dbReference type="NCBI Taxonomy" id="3483"/>
    <lineage>
        <taxon>Eukaryota</taxon>
        <taxon>Viridiplantae</taxon>
        <taxon>Streptophyta</taxon>
        <taxon>Embryophyta</taxon>
        <taxon>Tracheophyta</taxon>
        <taxon>Spermatophyta</taxon>
        <taxon>Magnoliopsida</taxon>
        <taxon>eudicotyledons</taxon>
        <taxon>Gunneridae</taxon>
        <taxon>Pentapetalae</taxon>
        <taxon>rosids</taxon>
        <taxon>fabids</taxon>
        <taxon>Rosales</taxon>
        <taxon>Cannabaceae</taxon>
        <taxon>Cannabis</taxon>
    </lineage>
</organism>
<reference evidence="15" key="2">
    <citation type="submission" date="2021-03" db="UniProtKB">
        <authorList>
            <consortium name="EnsemblPlants"/>
        </authorList>
    </citation>
    <scope>IDENTIFICATION</scope>
</reference>
<keyword evidence="9" id="KW-0325">Glycoprotein</keyword>
<dbReference type="InterPro" id="IPR008271">
    <property type="entry name" value="Ser/Thr_kinase_AS"/>
</dbReference>
<dbReference type="PROSITE" id="PS00108">
    <property type="entry name" value="PROTEIN_KINASE_ST"/>
    <property type="match status" value="1"/>
</dbReference>
<protein>
    <recommendedName>
        <fullName evidence="1">non-specific serine/threonine protein kinase</fullName>
        <ecNumber evidence="1">2.7.11.1</ecNumber>
    </recommendedName>
</protein>
<dbReference type="EC" id="2.7.11.1" evidence="1"/>
<dbReference type="EMBL" id="UZAU01000694">
    <property type="status" value="NOT_ANNOTATED_CDS"/>
    <property type="molecule type" value="Genomic_DNA"/>
</dbReference>
<keyword evidence="6" id="KW-0418">Kinase</keyword>
<evidence type="ECO:0000256" key="12">
    <source>
        <dbReference type="PROSITE-ProRule" id="PRU10141"/>
    </source>
</evidence>
<sequence>MELPQFDLLTIITATDNFSENNKLGEGGFGSVYKGKLKDKQEIAVKRLSTSSGQGVKEFKNEVILIAKLQHRNLVKLLGFCIQGEEKLLVYEYLSNNSLDSFIFGEMEAKKLKWPKRFQIICGIARGLLYLHQDSRLRIIHRDLKASNILLDHEMNPKISDFGMARTFGGEQVEGNTNRVVGTYGYMAPEYAFNGLFSTKSDIFSFGIIVLETISGQRSRIFRPQKDSLTLTGHAWKLMMEGREVELLDECLRDSQNSSEVLRCIHVGLLCVQQNPMDRPSMPSVVMMLGSDSVLPQPKKPGYFMETDLPINGHSELFLTNYVTISILHAR</sequence>
<name>A0A803QCN2_CANSA</name>
<evidence type="ECO:0000259" key="14">
    <source>
        <dbReference type="PROSITE" id="PS50011"/>
    </source>
</evidence>
<reference evidence="15" key="1">
    <citation type="submission" date="2018-11" db="EMBL/GenBank/DDBJ databases">
        <authorList>
            <person name="Grassa J C."/>
        </authorList>
    </citation>
    <scope>NUCLEOTIDE SEQUENCE [LARGE SCALE GENOMIC DNA]</scope>
</reference>
<dbReference type="PIRSF" id="PIRSF000654">
    <property type="entry name" value="Integrin-linked_kinase"/>
    <property type="match status" value="1"/>
</dbReference>
<evidence type="ECO:0000256" key="8">
    <source>
        <dbReference type="ARBA" id="ARBA00023157"/>
    </source>
</evidence>
<evidence type="ECO:0000256" key="1">
    <source>
        <dbReference type="ARBA" id="ARBA00012513"/>
    </source>
</evidence>
<keyword evidence="16" id="KW-1185">Reference proteome</keyword>
<evidence type="ECO:0000256" key="10">
    <source>
        <dbReference type="ARBA" id="ARBA00047899"/>
    </source>
</evidence>
<feature type="domain" description="Protein kinase" evidence="14">
    <location>
        <begin position="18"/>
        <end position="295"/>
    </location>
</feature>
<keyword evidence="3" id="KW-0808">Transferase</keyword>
<dbReference type="AlphaFoldDB" id="A0A803QCN2"/>
<dbReference type="GO" id="GO:0005524">
    <property type="term" value="F:ATP binding"/>
    <property type="evidence" value="ECO:0007669"/>
    <property type="project" value="UniProtKB-UniRule"/>
</dbReference>
<evidence type="ECO:0000256" key="4">
    <source>
        <dbReference type="ARBA" id="ARBA00022729"/>
    </source>
</evidence>
<feature type="binding site" evidence="12">
    <location>
        <position position="46"/>
    </location>
    <ligand>
        <name>ATP</name>
        <dbReference type="ChEBI" id="CHEBI:30616"/>
    </ligand>
</feature>
<dbReference type="Proteomes" id="UP000596661">
    <property type="component" value="Chromosome 8"/>
</dbReference>
<dbReference type="EnsemblPlants" id="evm.model.08.877">
    <property type="protein sequence ID" value="cds.evm.model.08.877"/>
    <property type="gene ID" value="evm.TU.08.877"/>
</dbReference>
<dbReference type="FunFam" id="1.10.510.10:FF:000060">
    <property type="entry name" value="G-type lectin S-receptor-like serine/threonine-protein kinase"/>
    <property type="match status" value="1"/>
</dbReference>
<dbReference type="PROSITE" id="PS50011">
    <property type="entry name" value="PROTEIN_KINASE_DOM"/>
    <property type="match status" value="1"/>
</dbReference>
<dbReference type="SMART" id="SM00220">
    <property type="entry name" value="S_TKc"/>
    <property type="match status" value="1"/>
</dbReference>
<keyword evidence="8" id="KW-1015">Disulfide bond</keyword>
<dbReference type="SUPFAM" id="SSF56112">
    <property type="entry name" value="Protein kinase-like (PK-like)"/>
    <property type="match status" value="1"/>
</dbReference>
<evidence type="ECO:0000256" key="6">
    <source>
        <dbReference type="ARBA" id="ARBA00022777"/>
    </source>
</evidence>
<evidence type="ECO:0000256" key="13">
    <source>
        <dbReference type="RuleBase" id="RU000304"/>
    </source>
</evidence>
<evidence type="ECO:0000256" key="7">
    <source>
        <dbReference type="ARBA" id="ARBA00022840"/>
    </source>
</evidence>
<keyword evidence="5 12" id="KW-0547">Nucleotide-binding</keyword>
<evidence type="ECO:0000313" key="16">
    <source>
        <dbReference type="Proteomes" id="UP000596661"/>
    </source>
</evidence>
<dbReference type="InterPro" id="IPR011009">
    <property type="entry name" value="Kinase-like_dom_sf"/>
</dbReference>